<name>A0A1A5JJL5_RHILI</name>
<proteinExistence type="predicted"/>
<reference evidence="2" key="1">
    <citation type="submission" date="2016-06" db="EMBL/GenBank/DDBJ databases">
        <title>NZP2037 Pacbio-Illumina hybrid assembly.</title>
        <authorList>
            <person name="Ramsay J.P."/>
        </authorList>
    </citation>
    <scope>NUCLEOTIDE SEQUENCE [LARGE SCALE GENOMIC DNA]</scope>
    <source>
        <strain evidence="2">R7ANS::ICEMlSym2042</strain>
    </source>
</reference>
<comment type="caution">
    <text evidence="1">The sequence shown here is derived from an EMBL/GenBank/DDBJ whole genome shotgun (WGS) entry which is preliminary data.</text>
</comment>
<gene>
    <name evidence="1" type="ORF">BAE39_17755</name>
</gene>
<dbReference type="EMBL" id="LZTJ01000023">
    <property type="protein sequence ID" value="OBP74207.1"/>
    <property type="molecule type" value="Genomic_DNA"/>
</dbReference>
<sequence>MIVDEPFLAQSPRLSVGFERDWLTNFVHILKQSAINDRRGKRVGDHPGITRRMVVAADKATYGENRLERDWLHGVVE</sequence>
<dbReference type="Proteomes" id="UP000093748">
    <property type="component" value="Unassembled WGS sequence"/>
</dbReference>
<dbReference type="AlphaFoldDB" id="A0A1A5JJL5"/>
<accession>A0A1A5JJL5</accession>
<organism evidence="1 2">
    <name type="scientific">Rhizobium loti</name>
    <name type="common">Mesorhizobium loti</name>
    <dbReference type="NCBI Taxonomy" id="381"/>
    <lineage>
        <taxon>Bacteria</taxon>
        <taxon>Pseudomonadati</taxon>
        <taxon>Pseudomonadota</taxon>
        <taxon>Alphaproteobacteria</taxon>
        <taxon>Hyphomicrobiales</taxon>
        <taxon>Phyllobacteriaceae</taxon>
        <taxon>Mesorhizobium</taxon>
    </lineage>
</organism>
<protein>
    <submittedName>
        <fullName evidence="1">Uncharacterized protein</fullName>
    </submittedName>
</protein>
<evidence type="ECO:0000313" key="2">
    <source>
        <dbReference type="Proteomes" id="UP000093748"/>
    </source>
</evidence>
<evidence type="ECO:0000313" key="1">
    <source>
        <dbReference type="EMBL" id="OBP74207.1"/>
    </source>
</evidence>